<dbReference type="InterPro" id="IPR050622">
    <property type="entry name" value="CPA3_antiporter_subunitB"/>
</dbReference>
<dbReference type="NCBIfam" id="NF006248">
    <property type="entry name" value="PRK08386.1"/>
    <property type="match status" value="1"/>
</dbReference>
<sequence length="252" mass="27531">VNYSNTYHCHKKNGKIREMRKIISIIILLMIAGGLILAFSQIPFGKDKINVANYYIKKGIEETGAVNIVTSVVLNYRGFDTLGEVTVLFIAAIGLGAVLFVEKKVQRKVSSNKEDKIKRASLILRTGTQLLFPLILLFSTYIFVHGHLTPGGGFQGGAVFASAFLLMYLVFPKQSINKKSSSVAESLGGLIFVGIGFLGLIFSGHFLANFLPKGAPRTIFSAGIIPIIYIAIGFKIGFELTVIIDNLLERSK</sequence>
<keyword evidence="4 6" id="KW-1133">Transmembrane helix</keyword>
<evidence type="ECO:0000259" key="8">
    <source>
        <dbReference type="Pfam" id="PF20501"/>
    </source>
</evidence>
<feature type="domain" description="Na+/H+ antiporter MnhB subunit-related protein" evidence="7">
    <location>
        <begin position="123"/>
        <end position="239"/>
    </location>
</feature>
<gene>
    <name evidence="9" type="ORF">S01H4_25542</name>
</gene>
<feature type="transmembrane region" description="Helical" evidence="6">
    <location>
        <begin position="219"/>
        <end position="244"/>
    </location>
</feature>
<evidence type="ECO:0000256" key="4">
    <source>
        <dbReference type="ARBA" id="ARBA00022989"/>
    </source>
</evidence>
<feature type="transmembrane region" description="Helical" evidence="6">
    <location>
        <begin position="183"/>
        <end position="207"/>
    </location>
</feature>
<dbReference type="InterPro" id="IPR007182">
    <property type="entry name" value="MnhB"/>
</dbReference>
<keyword evidence="5 6" id="KW-0472">Membrane</keyword>
<dbReference type="PANTHER" id="PTHR33932:SF4">
    <property type="entry name" value="NA(+)_H(+) ANTIPORTER SUBUNIT B"/>
    <property type="match status" value="1"/>
</dbReference>
<dbReference type="Pfam" id="PF04039">
    <property type="entry name" value="MnhB"/>
    <property type="match status" value="1"/>
</dbReference>
<feature type="transmembrane region" description="Helical" evidence="6">
    <location>
        <begin position="81"/>
        <end position="101"/>
    </location>
</feature>
<keyword evidence="3 6" id="KW-0812">Transmembrane</keyword>
<evidence type="ECO:0000256" key="5">
    <source>
        <dbReference type="ARBA" id="ARBA00023136"/>
    </source>
</evidence>
<evidence type="ECO:0000256" key="6">
    <source>
        <dbReference type="SAM" id="Phobius"/>
    </source>
</evidence>
<dbReference type="EMBL" id="BART01012168">
    <property type="protein sequence ID" value="GAG77700.1"/>
    <property type="molecule type" value="Genomic_DNA"/>
</dbReference>
<evidence type="ECO:0000256" key="3">
    <source>
        <dbReference type="ARBA" id="ARBA00022692"/>
    </source>
</evidence>
<keyword evidence="2" id="KW-1003">Cell membrane</keyword>
<name>X1A6D0_9ZZZZ</name>
<dbReference type="Pfam" id="PF20501">
    <property type="entry name" value="MbhE"/>
    <property type="match status" value="1"/>
</dbReference>
<proteinExistence type="predicted"/>
<evidence type="ECO:0000259" key="7">
    <source>
        <dbReference type="Pfam" id="PF04039"/>
    </source>
</evidence>
<feature type="non-terminal residue" evidence="9">
    <location>
        <position position="1"/>
    </location>
</feature>
<evidence type="ECO:0000256" key="1">
    <source>
        <dbReference type="ARBA" id="ARBA00004651"/>
    </source>
</evidence>
<dbReference type="GO" id="GO:0005886">
    <property type="term" value="C:plasma membrane"/>
    <property type="evidence" value="ECO:0007669"/>
    <property type="project" value="UniProtKB-SubCell"/>
</dbReference>
<dbReference type="AlphaFoldDB" id="X1A6D0"/>
<feature type="transmembrane region" description="Helical" evidence="6">
    <location>
        <begin position="22"/>
        <end position="44"/>
    </location>
</feature>
<accession>X1A6D0</accession>
<feature type="domain" description="MrpA C-terminal/MbhE" evidence="8">
    <location>
        <begin position="32"/>
        <end position="99"/>
    </location>
</feature>
<feature type="transmembrane region" description="Helical" evidence="6">
    <location>
        <begin position="150"/>
        <end position="171"/>
    </location>
</feature>
<evidence type="ECO:0000313" key="9">
    <source>
        <dbReference type="EMBL" id="GAG77700.1"/>
    </source>
</evidence>
<reference evidence="9" key="1">
    <citation type="journal article" date="2014" name="Front. Microbiol.">
        <title>High frequency of phylogenetically diverse reductive dehalogenase-homologous genes in deep subseafloor sedimentary metagenomes.</title>
        <authorList>
            <person name="Kawai M."/>
            <person name="Futagami T."/>
            <person name="Toyoda A."/>
            <person name="Takaki Y."/>
            <person name="Nishi S."/>
            <person name="Hori S."/>
            <person name="Arai W."/>
            <person name="Tsubouchi T."/>
            <person name="Morono Y."/>
            <person name="Uchiyama I."/>
            <person name="Ito T."/>
            <person name="Fujiyama A."/>
            <person name="Inagaki F."/>
            <person name="Takami H."/>
        </authorList>
    </citation>
    <scope>NUCLEOTIDE SEQUENCE</scope>
    <source>
        <strain evidence="9">Expedition CK06-06</strain>
    </source>
</reference>
<comment type="caution">
    <text evidence="9">The sequence shown here is derived from an EMBL/GenBank/DDBJ whole genome shotgun (WGS) entry which is preliminary data.</text>
</comment>
<evidence type="ECO:0000256" key="2">
    <source>
        <dbReference type="ARBA" id="ARBA00022475"/>
    </source>
</evidence>
<dbReference type="InterPro" id="IPR046806">
    <property type="entry name" value="MrpA_C/MbhE"/>
</dbReference>
<dbReference type="PANTHER" id="PTHR33932">
    <property type="entry name" value="NA(+)/H(+) ANTIPORTER SUBUNIT B"/>
    <property type="match status" value="1"/>
</dbReference>
<feature type="transmembrane region" description="Helical" evidence="6">
    <location>
        <begin position="122"/>
        <end position="144"/>
    </location>
</feature>
<protein>
    <submittedName>
        <fullName evidence="9">Uncharacterized protein</fullName>
    </submittedName>
</protein>
<comment type="subcellular location">
    <subcellularLocation>
        <location evidence="1">Cell membrane</location>
        <topology evidence="1">Multi-pass membrane protein</topology>
    </subcellularLocation>
</comment>
<organism evidence="9">
    <name type="scientific">marine sediment metagenome</name>
    <dbReference type="NCBI Taxonomy" id="412755"/>
    <lineage>
        <taxon>unclassified sequences</taxon>
        <taxon>metagenomes</taxon>
        <taxon>ecological metagenomes</taxon>
    </lineage>
</organism>